<comment type="caution">
    <text evidence="2">The sequence shown here is derived from an EMBL/GenBank/DDBJ whole genome shotgun (WGS) entry which is preliminary data.</text>
</comment>
<reference evidence="2 3" key="1">
    <citation type="submission" date="2017-12" db="EMBL/GenBank/DDBJ databases">
        <title>Sequencing the genomes of 1000 Actinobacteria strains.</title>
        <authorList>
            <person name="Klenk H.-P."/>
        </authorList>
    </citation>
    <scope>NUCLEOTIDE SEQUENCE [LARGE SCALE GENOMIC DNA]</scope>
    <source>
        <strain evidence="2 3">DSM 44489</strain>
    </source>
</reference>
<protein>
    <submittedName>
        <fullName evidence="2">Uncharacterized protein</fullName>
    </submittedName>
</protein>
<dbReference type="Proteomes" id="UP000233766">
    <property type="component" value="Unassembled WGS sequence"/>
</dbReference>
<sequence>MDGVGTSIVGRPRRPSADRRARPTYTLIWEEPLKKHPREYITNMKFGFFASINIPDANQSPHILPTMREIREYVQTVLDDLKKAGVK</sequence>
<dbReference type="EMBL" id="PJMW01000002">
    <property type="protein sequence ID" value="PKV80516.1"/>
    <property type="molecule type" value="Genomic_DNA"/>
</dbReference>
<feature type="region of interest" description="Disordered" evidence="1">
    <location>
        <begin position="1"/>
        <end position="20"/>
    </location>
</feature>
<proteinExistence type="predicted"/>
<dbReference type="AlphaFoldDB" id="A0A2N3VFZ5"/>
<evidence type="ECO:0000256" key="1">
    <source>
        <dbReference type="SAM" id="MobiDB-lite"/>
    </source>
</evidence>
<organism evidence="2 3">
    <name type="scientific">Nocardia fluminea</name>
    <dbReference type="NCBI Taxonomy" id="134984"/>
    <lineage>
        <taxon>Bacteria</taxon>
        <taxon>Bacillati</taxon>
        <taxon>Actinomycetota</taxon>
        <taxon>Actinomycetes</taxon>
        <taxon>Mycobacteriales</taxon>
        <taxon>Nocardiaceae</taxon>
        <taxon>Nocardia</taxon>
    </lineage>
</organism>
<gene>
    <name evidence="2" type="ORF">ATK86_4945</name>
</gene>
<evidence type="ECO:0000313" key="2">
    <source>
        <dbReference type="EMBL" id="PKV80516.1"/>
    </source>
</evidence>
<accession>A0A2N3VFZ5</accession>
<evidence type="ECO:0000313" key="3">
    <source>
        <dbReference type="Proteomes" id="UP000233766"/>
    </source>
</evidence>
<keyword evidence="3" id="KW-1185">Reference proteome</keyword>
<name>A0A2N3VFZ5_9NOCA</name>